<evidence type="ECO:0000256" key="2">
    <source>
        <dbReference type="SAM" id="Phobius"/>
    </source>
</evidence>
<evidence type="ECO:0000313" key="3">
    <source>
        <dbReference type="EMBL" id="KKL10529.1"/>
    </source>
</evidence>
<feature type="region of interest" description="Disordered" evidence="1">
    <location>
        <begin position="21"/>
        <end position="43"/>
    </location>
</feature>
<keyword evidence="2" id="KW-0472">Membrane</keyword>
<gene>
    <name evidence="3" type="ORF">LCGC14_2554930</name>
</gene>
<keyword evidence="2" id="KW-0812">Transmembrane</keyword>
<protein>
    <submittedName>
        <fullName evidence="3">Uncharacterized protein</fullName>
    </submittedName>
</protein>
<feature type="non-terminal residue" evidence="3">
    <location>
        <position position="1"/>
    </location>
</feature>
<feature type="transmembrane region" description="Helical" evidence="2">
    <location>
        <begin position="120"/>
        <end position="142"/>
    </location>
</feature>
<comment type="caution">
    <text evidence="3">The sequence shown here is derived from an EMBL/GenBank/DDBJ whole genome shotgun (WGS) entry which is preliminary data.</text>
</comment>
<proteinExistence type="predicted"/>
<name>A0A0F9ALP5_9ZZZZ</name>
<sequence length="155" mass="16893">AEGSPTVGGLWKSRTAVKNQIDKKLDTESDPGNDPSSAPKGWELMDNYRDHEIWLWKTSGEDWGFWFDHDGESYGPYIKSQECRDKVDAVLNPSEPEPDPTSPPVPIPDIDIGIDPNPNIVQIIVGFTITVLGLFMQFGAGLGKSLGSLPKGGVV</sequence>
<dbReference type="AlphaFoldDB" id="A0A0F9ALP5"/>
<accession>A0A0F9ALP5</accession>
<evidence type="ECO:0000256" key="1">
    <source>
        <dbReference type="SAM" id="MobiDB-lite"/>
    </source>
</evidence>
<organism evidence="3">
    <name type="scientific">marine sediment metagenome</name>
    <dbReference type="NCBI Taxonomy" id="412755"/>
    <lineage>
        <taxon>unclassified sequences</taxon>
        <taxon>metagenomes</taxon>
        <taxon>ecological metagenomes</taxon>
    </lineage>
</organism>
<keyword evidence="2" id="KW-1133">Transmembrane helix</keyword>
<reference evidence="3" key="1">
    <citation type="journal article" date="2015" name="Nature">
        <title>Complex archaea that bridge the gap between prokaryotes and eukaryotes.</title>
        <authorList>
            <person name="Spang A."/>
            <person name="Saw J.H."/>
            <person name="Jorgensen S.L."/>
            <person name="Zaremba-Niedzwiedzka K."/>
            <person name="Martijn J."/>
            <person name="Lind A.E."/>
            <person name="van Eijk R."/>
            <person name="Schleper C."/>
            <person name="Guy L."/>
            <person name="Ettema T.J."/>
        </authorList>
    </citation>
    <scope>NUCLEOTIDE SEQUENCE</scope>
</reference>
<dbReference type="EMBL" id="LAZR01042026">
    <property type="protein sequence ID" value="KKL10529.1"/>
    <property type="molecule type" value="Genomic_DNA"/>
</dbReference>